<dbReference type="AlphaFoldDB" id="A0AAD2A3S1"/>
<organism evidence="2 3">
    <name type="scientific">Fraxinus pennsylvanica</name>
    <dbReference type="NCBI Taxonomy" id="56036"/>
    <lineage>
        <taxon>Eukaryota</taxon>
        <taxon>Viridiplantae</taxon>
        <taxon>Streptophyta</taxon>
        <taxon>Embryophyta</taxon>
        <taxon>Tracheophyta</taxon>
        <taxon>Spermatophyta</taxon>
        <taxon>Magnoliopsida</taxon>
        <taxon>eudicotyledons</taxon>
        <taxon>Gunneridae</taxon>
        <taxon>Pentapetalae</taxon>
        <taxon>asterids</taxon>
        <taxon>lamiids</taxon>
        <taxon>Lamiales</taxon>
        <taxon>Oleaceae</taxon>
        <taxon>Oleeae</taxon>
        <taxon>Fraxinus</taxon>
    </lineage>
</organism>
<protein>
    <submittedName>
        <fullName evidence="2">Uncharacterized protein</fullName>
    </submittedName>
</protein>
<feature type="region of interest" description="Disordered" evidence="1">
    <location>
        <begin position="214"/>
        <end position="256"/>
    </location>
</feature>
<keyword evidence="3" id="KW-1185">Reference proteome</keyword>
<proteinExistence type="predicted"/>
<evidence type="ECO:0000313" key="2">
    <source>
        <dbReference type="EMBL" id="CAI9780886.1"/>
    </source>
</evidence>
<feature type="compositionally biased region" description="Polar residues" evidence="1">
    <location>
        <begin position="214"/>
        <end position="226"/>
    </location>
</feature>
<evidence type="ECO:0000313" key="3">
    <source>
        <dbReference type="Proteomes" id="UP000834106"/>
    </source>
</evidence>
<dbReference type="Proteomes" id="UP000834106">
    <property type="component" value="Chromosome 17"/>
</dbReference>
<feature type="compositionally biased region" description="Basic residues" evidence="1">
    <location>
        <begin position="437"/>
        <end position="446"/>
    </location>
</feature>
<dbReference type="PANTHER" id="PTHR47871:SF2">
    <property type="entry name" value="OS03G0221300 PROTEIN"/>
    <property type="match status" value="1"/>
</dbReference>
<name>A0AAD2A3S1_9LAMI</name>
<reference evidence="2" key="1">
    <citation type="submission" date="2023-05" db="EMBL/GenBank/DDBJ databases">
        <authorList>
            <person name="Huff M."/>
        </authorList>
    </citation>
    <scope>NUCLEOTIDE SEQUENCE</scope>
</reference>
<feature type="region of interest" description="Disordered" evidence="1">
    <location>
        <begin position="435"/>
        <end position="454"/>
    </location>
</feature>
<dbReference type="PANTHER" id="PTHR47871">
    <property type="entry name" value="NAC DOMAIN-CONTAINING PROTEIN 8"/>
    <property type="match status" value="1"/>
</dbReference>
<sequence>MAQSEIKSENEVQRSIWSEEQERVPLKQRLKLLLASQRLHLGFDAKPDSEIGVEPINSTGILVFKKENDECDSQHSNSGSVQEEIIERVLWERRLSGGSRECKNQGTVADNCMTTNQMTCVVPTPEKVDSIDSISLNESLLSECPVVVKVECTDNGVMNPLRKCTKGSIGAGLEAVKIRTQISDDILDDLDHVVLKERLRRLLTSKSLGTLATTPEDISSGITSPYSADRHKQRPRKRKPEQDFGHGIFSSSGNQFHEIDKTLPSDSFDASTLKKSCKPLQCAIQEHRCQENKSTNLGNMPSIHRNNRIYSEKSFSEHEPNEQILLSADIRNMPSSAILNLAQVKVEPSNHYEFMRVDGISGHMSFDVTVPVKSELELPDEHGDELDHMILQHRMRLFSSREVPRLGIYGSSGCQRNFFPSDLDCRSVASKPAKPLKVNRPRKRRKTATDSVETAMEEDAPGLLQVLIEKGVTIGEIKLYGELESNDALDDSSTEDNFAELEDIISKIFSQRHTLLKFAPLRHAKGERASYCLACLFSLVEQARYLQFRKWPVEWGWCRDLQSFIFVFERHNRMVLERPEYGYATYFFDLVDSLPIVWQIKRLVTAMKLTSCGRVTLIENKALLVGEDLTEGEAKVLMEYGWVPNTGLGTMLNYRDRVVHDHKNEKDSSEWRSKIGKLLMDGYNGGTIVSGIPSKLMESNVDQPHEIKLELN</sequence>
<gene>
    <name evidence="2" type="ORF">FPE_LOCUS28316</name>
</gene>
<evidence type="ECO:0000256" key="1">
    <source>
        <dbReference type="SAM" id="MobiDB-lite"/>
    </source>
</evidence>
<accession>A0AAD2A3S1</accession>
<dbReference type="EMBL" id="OU503052">
    <property type="protein sequence ID" value="CAI9780886.1"/>
    <property type="molecule type" value="Genomic_DNA"/>
</dbReference>